<feature type="compositionally biased region" description="Basic residues" evidence="4">
    <location>
        <begin position="129"/>
        <end position="139"/>
    </location>
</feature>
<accession>A0A2P6TNN4</accession>
<dbReference type="InterPro" id="IPR006447">
    <property type="entry name" value="Myb_dom_plants"/>
</dbReference>
<keyword evidence="6" id="KW-1185">Reference proteome</keyword>
<dbReference type="NCBIfam" id="TIGR01557">
    <property type="entry name" value="myb_SHAQKYF"/>
    <property type="match status" value="1"/>
</dbReference>
<feature type="region of interest" description="Disordered" evidence="4">
    <location>
        <begin position="129"/>
        <end position="180"/>
    </location>
</feature>
<comment type="caution">
    <text evidence="5">The sequence shown here is derived from an EMBL/GenBank/DDBJ whole genome shotgun (WGS) entry which is preliminary data.</text>
</comment>
<keyword evidence="2" id="KW-0804">Transcription</keyword>
<name>A0A2P6TNN4_CHLSO</name>
<protein>
    <submittedName>
        <fullName evidence="5">G2-like myb family transcription factor</fullName>
    </submittedName>
</protein>
<keyword evidence="3" id="KW-0539">Nucleus</keyword>
<dbReference type="Gene3D" id="1.10.10.60">
    <property type="entry name" value="Homeodomain-like"/>
    <property type="match status" value="2"/>
</dbReference>
<organism evidence="5 6">
    <name type="scientific">Chlorella sorokiniana</name>
    <name type="common">Freshwater green alga</name>
    <dbReference type="NCBI Taxonomy" id="3076"/>
    <lineage>
        <taxon>Eukaryota</taxon>
        <taxon>Viridiplantae</taxon>
        <taxon>Chlorophyta</taxon>
        <taxon>core chlorophytes</taxon>
        <taxon>Trebouxiophyceae</taxon>
        <taxon>Chlorellales</taxon>
        <taxon>Chlorellaceae</taxon>
        <taxon>Chlorella clade</taxon>
        <taxon>Chlorella</taxon>
    </lineage>
</organism>
<sequence length="556" mass="59708">MSEQAEGSKQKDITRWTPSMEEAYLAALDKVGGLEVAKPRAILDELQHEFPHLTLQACKWHLLAHRRRVERHKLMQPQGIAPPTKWTGRLEAAYEAAVARFGGLAAATPKPVFEALQDDFPELTLQHVKTHMQKQRRKEQRGGGSQASPAAALQRQASSSLDRGQSLEPPQRPSNAAAAAAAFPQLWQAAPEQQPRLVSSSSFQAAPAAPVAMPQEQEEQLSLVQQARLMLQAAGLQVPGSEPLTGEPTEEDLQRTAAVQHAVEALSPHMLSGAQQAQQAQQVQQVQLLSDQQMQQVAAILLAELAPAAGLAAVSQMPPPPPRQPAPRLMPSPVPQAWHAQLLPAAQGAQLVASRQALHCRQCVIQLERQAEQLVELLQALRQSQGTTSSGGGGSGEEATAGTALAAQRAAQQAQQAQQAGPLLEHIPFHLHKLVKRLVTRTSPVSSGKGATTHASSRQQRHAARIASAFTVISGKELHVQGGQQQAQQVQQAQQGQQMEIDSTADQPGPAMPPHPRPGEWKLTHNPATCVIPGCPMCMFEDRLRAVQASEGVPSG</sequence>
<feature type="compositionally biased region" description="Low complexity" evidence="4">
    <location>
        <begin position="397"/>
        <end position="419"/>
    </location>
</feature>
<dbReference type="PANTHER" id="PTHR31314:SF64">
    <property type="entry name" value="OS02G0672300 PROTEIN"/>
    <property type="match status" value="1"/>
</dbReference>
<feature type="region of interest" description="Disordered" evidence="4">
    <location>
        <begin position="490"/>
        <end position="521"/>
    </location>
</feature>
<evidence type="ECO:0000313" key="5">
    <source>
        <dbReference type="EMBL" id="PRW50934.1"/>
    </source>
</evidence>
<dbReference type="OrthoDB" id="515466at2759"/>
<gene>
    <name evidence="5" type="ORF">C2E21_5670</name>
</gene>
<keyword evidence="1" id="KW-0805">Transcription regulation</keyword>
<feature type="compositionally biased region" description="Low complexity" evidence="4">
    <location>
        <begin position="146"/>
        <end position="160"/>
    </location>
</feature>
<evidence type="ECO:0000313" key="6">
    <source>
        <dbReference type="Proteomes" id="UP000239899"/>
    </source>
</evidence>
<evidence type="ECO:0000256" key="4">
    <source>
        <dbReference type="SAM" id="MobiDB-lite"/>
    </source>
</evidence>
<proteinExistence type="predicted"/>
<dbReference type="InterPro" id="IPR046955">
    <property type="entry name" value="PHR1-like"/>
</dbReference>
<dbReference type="GO" id="GO:0003677">
    <property type="term" value="F:DNA binding"/>
    <property type="evidence" value="ECO:0007669"/>
    <property type="project" value="InterPro"/>
</dbReference>
<reference evidence="5 6" key="1">
    <citation type="journal article" date="2018" name="Plant J.">
        <title>Genome sequences of Chlorella sorokiniana UTEX 1602 and Micractinium conductrix SAG 241.80: implications to maltose excretion by a green alga.</title>
        <authorList>
            <person name="Arriola M.B."/>
            <person name="Velmurugan N."/>
            <person name="Zhang Y."/>
            <person name="Plunkett M.H."/>
            <person name="Hondzo H."/>
            <person name="Barney B.M."/>
        </authorList>
    </citation>
    <scope>NUCLEOTIDE SEQUENCE [LARGE SCALE GENOMIC DNA]</scope>
    <source>
        <strain evidence="6">UTEX 1602</strain>
    </source>
</reference>
<evidence type="ECO:0000256" key="1">
    <source>
        <dbReference type="ARBA" id="ARBA00023015"/>
    </source>
</evidence>
<dbReference type="Proteomes" id="UP000239899">
    <property type="component" value="Unassembled WGS sequence"/>
</dbReference>
<dbReference type="AlphaFoldDB" id="A0A2P6TNN4"/>
<evidence type="ECO:0000256" key="3">
    <source>
        <dbReference type="ARBA" id="ARBA00023242"/>
    </source>
</evidence>
<dbReference type="EMBL" id="LHPG02000010">
    <property type="protein sequence ID" value="PRW50934.1"/>
    <property type="molecule type" value="Genomic_DNA"/>
</dbReference>
<dbReference type="PANTHER" id="PTHR31314">
    <property type="entry name" value="MYB FAMILY TRANSCRIPTION FACTOR PHL7-LIKE"/>
    <property type="match status" value="1"/>
</dbReference>
<evidence type="ECO:0000256" key="2">
    <source>
        <dbReference type="ARBA" id="ARBA00023163"/>
    </source>
</evidence>
<feature type="region of interest" description="Disordered" evidence="4">
    <location>
        <begin position="385"/>
        <end position="419"/>
    </location>
</feature>
<dbReference type="GO" id="GO:0003700">
    <property type="term" value="F:DNA-binding transcription factor activity"/>
    <property type="evidence" value="ECO:0007669"/>
    <property type="project" value="InterPro"/>
</dbReference>